<dbReference type="Proteomes" id="UP000789920">
    <property type="component" value="Unassembled WGS sequence"/>
</dbReference>
<accession>A0ACA9QTB7</accession>
<protein>
    <submittedName>
        <fullName evidence="1">5422_t:CDS:1</fullName>
    </submittedName>
</protein>
<keyword evidence="2" id="KW-1185">Reference proteome</keyword>
<sequence length="339" mass="39843">INCEEKEELRKEYKEDIKYWQLSKEIIVRIKDLEKNFKRNETSRKLDLTIEQQSLLEELIPNSEYEVNGYLKKNAEFVRQVKVYEEFHKQNNLFRKILEISPEKSPELTEEESSKFAALQTHPQAIYTSRLLAFNNLPEPQNSEEINNEFYNSSKQIDFAINFDDFIKTQTLPKINKQEVVNQLDLPHKQFSQFKILELTQFMFTREASQQDISAAISFPVLLSELTGFAGGQLGSPNHGYIKPLVRDLLQQLHQNNNPDLEKYLHYKLKADEKRFFAHLPPNFPKAELDRAKRVYAGILTANYSGIIFARSWWKTDAGKAIYFMLDLETSPKKNYFQE</sequence>
<proteinExistence type="predicted"/>
<dbReference type="EMBL" id="CAJVQC010036550">
    <property type="protein sequence ID" value="CAG8761596.1"/>
    <property type="molecule type" value="Genomic_DNA"/>
</dbReference>
<gene>
    <name evidence="1" type="ORF">RPERSI_LOCUS15291</name>
</gene>
<reference evidence="1" key="1">
    <citation type="submission" date="2021-06" db="EMBL/GenBank/DDBJ databases">
        <authorList>
            <person name="Kallberg Y."/>
            <person name="Tangrot J."/>
            <person name="Rosling A."/>
        </authorList>
    </citation>
    <scope>NUCLEOTIDE SEQUENCE</scope>
    <source>
        <strain evidence="1">MA461A</strain>
    </source>
</reference>
<feature type="non-terminal residue" evidence="1">
    <location>
        <position position="339"/>
    </location>
</feature>
<organism evidence="1 2">
    <name type="scientific">Racocetra persica</name>
    <dbReference type="NCBI Taxonomy" id="160502"/>
    <lineage>
        <taxon>Eukaryota</taxon>
        <taxon>Fungi</taxon>
        <taxon>Fungi incertae sedis</taxon>
        <taxon>Mucoromycota</taxon>
        <taxon>Glomeromycotina</taxon>
        <taxon>Glomeromycetes</taxon>
        <taxon>Diversisporales</taxon>
        <taxon>Gigasporaceae</taxon>
        <taxon>Racocetra</taxon>
    </lineage>
</organism>
<evidence type="ECO:0000313" key="2">
    <source>
        <dbReference type="Proteomes" id="UP000789920"/>
    </source>
</evidence>
<comment type="caution">
    <text evidence="1">The sequence shown here is derived from an EMBL/GenBank/DDBJ whole genome shotgun (WGS) entry which is preliminary data.</text>
</comment>
<feature type="non-terminal residue" evidence="1">
    <location>
        <position position="1"/>
    </location>
</feature>
<name>A0ACA9QTB7_9GLOM</name>
<evidence type="ECO:0000313" key="1">
    <source>
        <dbReference type="EMBL" id="CAG8761596.1"/>
    </source>
</evidence>